<evidence type="ECO:0000313" key="8">
    <source>
        <dbReference type="Proteomes" id="UP000324162"/>
    </source>
</evidence>
<dbReference type="InterPro" id="IPR037459">
    <property type="entry name" value="RhgT-like"/>
</dbReference>
<dbReference type="Proteomes" id="UP000324162">
    <property type="component" value="Unassembled WGS sequence"/>
</dbReference>
<dbReference type="RefSeq" id="WP_149605186.1">
    <property type="nucleotide sequence ID" value="NZ_JBBMQV010000025.1"/>
</dbReference>
<dbReference type="SUPFAM" id="SSF52266">
    <property type="entry name" value="SGNH hydrolase"/>
    <property type="match status" value="1"/>
</dbReference>
<dbReference type="AlphaFoldDB" id="A0A833AK96"/>
<dbReference type="GO" id="GO:0016788">
    <property type="term" value="F:hydrolase activity, acting on ester bonds"/>
    <property type="evidence" value="ECO:0007669"/>
    <property type="project" value="UniProtKB-ARBA"/>
</dbReference>
<dbReference type="CDD" id="cd01821">
    <property type="entry name" value="Rhamnogalacturan_acetylesterase_like"/>
    <property type="match status" value="1"/>
</dbReference>
<gene>
    <name evidence="5" type="ORF">EU508_17870</name>
    <name evidence="6" type="ORF">EU509_03160</name>
</gene>
<dbReference type="PANTHER" id="PTHR43695:SF1">
    <property type="entry name" value="RHAMNOGALACTURONAN ACETYLESTERASE"/>
    <property type="match status" value="1"/>
</dbReference>
<dbReference type="Proteomes" id="UP000322915">
    <property type="component" value="Unassembled WGS sequence"/>
</dbReference>
<feature type="signal peptide" evidence="3">
    <location>
        <begin position="1"/>
        <end position="19"/>
    </location>
</feature>
<protein>
    <submittedName>
        <fullName evidence="5">Rhamnogalacturonan acetylesterase</fullName>
    </submittedName>
</protein>
<sequence>MIKKIVGSILILSSFFAMSKQGTTHIYMAGDSTMSIKDVKDYPETGWGMPFSIFFNESVSVVNLAKNGRSTRTFKTEGLWKKIIDNIQVGDYVFIQFGHNDESKKKIDRYTSPDQFADNLTHFINDINAKKAHAILLTPITRRYFNKMGTLKETHPIYADKVRQVAQETGVDFIDMEKVTTAYFQSLGDKGSALRFMHIGANLHPNYPFGVTDDTHLNQLGAREVAQLVLTQLKILNHPLVKKLRTPDPKHLKLKG</sequence>
<evidence type="ECO:0000256" key="2">
    <source>
        <dbReference type="ARBA" id="ARBA00022801"/>
    </source>
</evidence>
<dbReference type="EMBL" id="SEUK01000055">
    <property type="protein sequence ID" value="KAA1156804.1"/>
    <property type="molecule type" value="Genomic_DNA"/>
</dbReference>
<feature type="chain" id="PRO_5044442111" evidence="3">
    <location>
        <begin position="20"/>
        <end position="256"/>
    </location>
</feature>
<dbReference type="InterPro" id="IPR013830">
    <property type="entry name" value="SGNH_hydro"/>
</dbReference>
<keyword evidence="7" id="KW-1185">Reference proteome</keyword>
<dbReference type="PANTHER" id="PTHR43695">
    <property type="entry name" value="PUTATIVE (AFU_ORTHOLOGUE AFUA_2G17250)-RELATED"/>
    <property type="match status" value="1"/>
</dbReference>
<organism evidence="5 8">
    <name type="scientific">Pseudoalteromonas fuliginea</name>
    <dbReference type="NCBI Taxonomy" id="1872678"/>
    <lineage>
        <taxon>Bacteria</taxon>
        <taxon>Pseudomonadati</taxon>
        <taxon>Pseudomonadota</taxon>
        <taxon>Gammaproteobacteria</taxon>
        <taxon>Alteromonadales</taxon>
        <taxon>Pseudoalteromonadaceae</taxon>
        <taxon>Pseudoalteromonas</taxon>
    </lineage>
</organism>
<dbReference type="InterPro" id="IPR036514">
    <property type="entry name" value="SGNH_hydro_sf"/>
</dbReference>
<evidence type="ECO:0000313" key="6">
    <source>
        <dbReference type="EMBL" id="KAA1163773.1"/>
    </source>
</evidence>
<dbReference type="Gene3D" id="3.40.50.1110">
    <property type="entry name" value="SGNH hydrolase"/>
    <property type="match status" value="1"/>
</dbReference>
<feature type="domain" description="SGNH hydrolase-type esterase" evidence="4">
    <location>
        <begin position="58"/>
        <end position="206"/>
    </location>
</feature>
<dbReference type="Pfam" id="PF13472">
    <property type="entry name" value="Lipase_GDSL_2"/>
    <property type="match status" value="1"/>
</dbReference>
<evidence type="ECO:0000313" key="7">
    <source>
        <dbReference type="Proteomes" id="UP000322915"/>
    </source>
</evidence>
<evidence type="ECO:0000313" key="5">
    <source>
        <dbReference type="EMBL" id="KAA1156804.1"/>
    </source>
</evidence>
<evidence type="ECO:0000259" key="4">
    <source>
        <dbReference type="Pfam" id="PF13472"/>
    </source>
</evidence>
<accession>A0A833AK96</accession>
<reference evidence="7 8" key="1">
    <citation type="submission" date="2019-01" db="EMBL/GenBank/DDBJ databases">
        <title>Genome sequences of marine Pseudoalteromonas species.</title>
        <authorList>
            <person name="Boraston A.B."/>
            <person name="Hehemann J.-H."/>
            <person name="Vickers C.J."/>
            <person name="Salama-Alber O."/>
            <person name="Abe K."/>
            <person name="Hettle A.J."/>
        </authorList>
    </citation>
    <scope>NUCLEOTIDE SEQUENCE [LARGE SCALE GENOMIC DNA]</scope>
    <source>
        <strain evidence="5 8">PS42</strain>
        <strain evidence="6 7">PS47</strain>
    </source>
</reference>
<dbReference type="EMBL" id="SEUJ01000053">
    <property type="protein sequence ID" value="KAA1163773.1"/>
    <property type="molecule type" value="Genomic_DNA"/>
</dbReference>
<keyword evidence="2" id="KW-0378">Hydrolase</keyword>
<evidence type="ECO:0000256" key="3">
    <source>
        <dbReference type="SAM" id="SignalP"/>
    </source>
</evidence>
<proteinExistence type="inferred from homology"/>
<comment type="similarity">
    <text evidence="1">Belongs to the 'GDSL' lipolytic enzyme family.</text>
</comment>
<name>A0A833AK96_9GAMM</name>
<keyword evidence="3" id="KW-0732">Signal</keyword>
<evidence type="ECO:0000256" key="1">
    <source>
        <dbReference type="ARBA" id="ARBA00008668"/>
    </source>
</evidence>
<comment type="caution">
    <text evidence="5">The sequence shown here is derived from an EMBL/GenBank/DDBJ whole genome shotgun (WGS) entry which is preliminary data.</text>
</comment>